<gene>
    <name evidence="3" type="ORF">TRICI_001045</name>
</gene>
<evidence type="ECO:0000313" key="3">
    <source>
        <dbReference type="EMBL" id="KAA8916809.1"/>
    </source>
</evidence>
<dbReference type="SUPFAM" id="SSF54236">
    <property type="entry name" value="Ubiquitin-like"/>
    <property type="match status" value="1"/>
</dbReference>
<dbReference type="InterPro" id="IPR029071">
    <property type="entry name" value="Ubiquitin-like_domsf"/>
</dbReference>
<dbReference type="PROSITE" id="PS51397">
    <property type="entry name" value="WLM"/>
    <property type="match status" value="1"/>
</dbReference>
<dbReference type="VEuPathDB" id="FungiDB:TRICI_001045"/>
<dbReference type="PANTHER" id="PTHR47795">
    <property type="entry name" value="UBIQUITIN AND WLM DOMAIN-CONTAINING METALLOPROTEASE SPCC1442.07C"/>
    <property type="match status" value="1"/>
</dbReference>
<evidence type="ECO:0000256" key="1">
    <source>
        <dbReference type="SAM" id="MobiDB-lite"/>
    </source>
</evidence>
<name>A0A642VAT7_9ASCO</name>
<dbReference type="AlphaFoldDB" id="A0A642VAT7"/>
<accession>A0A642VAT7</accession>
<dbReference type="Pfam" id="PF08325">
    <property type="entry name" value="WLM"/>
    <property type="match status" value="1"/>
</dbReference>
<organism evidence="3 4">
    <name type="scientific">Trichomonascus ciferrii</name>
    <dbReference type="NCBI Taxonomy" id="44093"/>
    <lineage>
        <taxon>Eukaryota</taxon>
        <taxon>Fungi</taxon>
        <taxon>Dikarya</taxon>
        <taxon>Ascomycota</taxon>
        <taxon>Saccharomycotina</taxon>
        <taxon>Dipodascomycetes</taxon>
        <taxon>Dipodascales</taxon>
        <taxon>Trichomonascaceae</taxon>
        <taxon>Trichomonascus</taxon>
        <taxon>Trichomonascus ciferrii complex</taxon>
    </lineage>
</organism>
<dbReference type="PANTHER" id="PTHR47795:SF1">
    <property type="entry name" value="DNA-DEPENDENT METALLOPROTEASE WSS1 HOMOLOG 2"/>
    <property type="match status" value="1"/>
</dbReference>
<dbReference type="GO" id="GO:0070628">
    <property type="term" value="F:proteasome binding"/>
    <property type="evidence" value="ECO:0007669"/>
    <property type="project" value="TreeGrafter"/>
</dbReference>
<feature type="compositionally biased region" description="Basic and acidic residues" evidence="1">
    <location>
        <begin position="304"/>
        <end position="320"/>
    </location>
</feature>
<keyword evidence="4" id="KW-1185">Reference proteome</keyword>
<evidence type="ECO:0000259" key="2">
    <source>
        <dbReference type="PROSITE" id="PS51397"/>
    </source>
</evidence>
<sequence>MKFSVSHRGTTREVEVSADLELRQFQRLVEEETGIGPDFQKLLVARGGLIKANKLERGEETPMRELVKEGGKITVVGTSMQQIQGLREAEVADAQRKEKLNKRLANMARYGRRPAIARDSTQLAAQSKYTFERVEPLDFLPRREEARAMLLRIKNDRGVQAVMERYKWRVGLLTELDPALNTTHASRKLGQNRNKGQVIEIRIRTDDYGGWCDYKEIIKVVCHELAHNEYSEHDRDFWNLCNKLEQEVKNLDPFGHRGNRIGDEVYNGPGLGEGRAEELHCDEGGFVGGTHILGGDSSTADEGGNIRDKLRKAAERRRED</sequence>
<protein>
    <recommendedName>
        <fullName evidence="2">WLM domain-containing protein</fullName>
    </recommendedName>
</protein>
<dbReference type="Gene3D" id="3.10.20.90">
    <property type="entry name" value="Phosphatidylinositol 3-kinase Catalytic Subunit, Chain A, domain 1"/>
    <property type="match status" value="1"/>
</dbReference>
<feature type="region of interest" description="Disordered" evidence="1">
    <location>
        <begin position="294"/>
        <end position="320"/>
    </location>
</feature>
<evidence type="ECO:0000313" key="4">
    <source>
        <dbReference type="Proteomes" id="UP000761534"/>
    </source>
</evidence>
<dbReference type="Proteomes" id="UP000761534">
    <property type="component" value="Unassembled WGS sequence"/>
</dbReference>
<feature type="domain" description="WLM" evidence="2">
    <location>
        <begin position="122"/>
        <end position="319"/>
    </location>
</feature>
<dbReference type="OrthoDB" id="49605at2759"/>
<comment type="caution">
    <text evidence="3">The sequence shown here is derived from an EMBL/GenBank/DDBJ whole genome shotgun (WGS) entry which is preliminary data.</text>
</comment>
<proteinExistence type="predicted"/>
<dbReference type="InterPro" id="IPR013536">
    <property type="entry name" value="WLM_dom"/>
</dbReference>
<dbReference type="EMBL" id="SWFS01000080">
    <property type="protein sequence ID" value="KAA8916809.1"/>
    <property type="molecule type" value="Genomic_DNA"/>
</dbReference>
<dbReference type="Gene3D" id="3.30.2010.10">
    <property type="entry name" value="Metalloproteases ('zincins'), catalytic domain"/>
    <property type="match status" value="1"/>
</dbReference>
<reference evidence="3" key="1">
    <citation type="journal article" date="2019" name="G3 (Bethesda)">
        <title>Genome Assemblies of Two Rare Opportunistic Yeast Pathogens: Diutina rugosa (syn. Candida rugosa) and Trichomonascus ciferrii (syn. Candida ciferrii).</title>
        <authorList>
            <person name="Mixao V."/>
            <person name="Saus E."/>
            <person name="Hansen A.P."/>
            <person name="Lass-Florl C."/>
            <person name="Gabaldon T."/>
        </authorList>
    </citation>
    <scope>NUCLEOTIDE SEQUENCE</scope>
    <source>
        <strain evidence="3">CBS 4856</strain>
    </source>
</reference>